<dbReference type="HAMAP" id="MF_01405">
    <property type="entry name" value="Non_canon_purine_NTPase"/>
    <property type="match status" value="1"/>
</dbReference>
<dbReference type="CDD" id="cd00515">
    <property type="entry name" value="HAM1"/>
    <property type="match status" value="1"/>
</dbReference>
<evidence type="ECO:0000256" key="11">
    <source>
        <dbReference type="ARBA" id="ARBA00066468"/>
    </source>
</evidence>
<dbReference type="InterPro" id="IPR029001">
    <property type="entry name" value="ITPase-like_fam"/>
</dbReference>
<evidence type="ECO:0000313" key="18">
    <source>
        <dbReference type="EMBL" id="KKZ11162.1"/>
    </source>
</evidence>
<dbReference type="AlphaFoldDB" id="A0A6N3X2E1"/>
<evidence type="ECO:0000313" key="19">
    <source>
        <dbReference type="Proteomes" id="UP000035054"/>
    </source>
</evidence>
<comment type="cofactor">
    <cofactor evidence="1">
        <name>Mg(2+)</name>
        <dbReference type="ChEBI" id="CHEBI:18420"/>
    </cofactor>
</comment>
<dbReference type="SUPFAM" id="SSF52972">
    <property type="entry name" value="ITPase-like"/>
    <property type="match status" value="1"/>
</dbReference>
<accession>A0A6N3X2E1</accession>
<dbReference type="GO" id="GO:0000166">
    <property type="term" value="F:nucleotide binding"/>
    <property type="evidence" value="ECO:0007669"/>
    <property type="project" value="UniProtKB-KW"/>
</dbReference>
<dbReference type="GO" id="GO:0035870">
    <property type="term" value="F:dITP diphosphatase activity"/>
    <property type="evidence" value="ECO:0007669"/>
    <property type="project" value="UniProtKB-ARBA"/>
</dbReference>
<dbReference type="GO" id="GO:0046872">
    <property type="term" value="F:metal ion binding"/>
    <property type="evidence" value="ECO:0007669"/>
    <property type="project" value="UniProtKB-KW"/>
</dbReference>
<dbReference type="Proteomes" id="UP000035054">
    <property type="component" value="Unassembled WGS sequence"/>
</dbReference>
<dbReference type="GO" id="GO:0017111">
    <property type="term" value="F:ribonucleoside triphosphate phosphatase activity"/>
    <property type="evidence" value="ECO:0007669"/>
    <property type="project" value="InterPro"/>
</dbReference>
<sequence length="183" mass="19356">MTRPVLVIASSNTGKLAEFRELLQEALPHGAADVRAQPAGVIVEETGADFLANASLKAVAVARLTDAWALADDSGLCVDALDDRPGIHSARYAPSNAQRMERLLGELAGRQDRSARFITALALARPDGSIALTSQGVSHGHILEAPIGTGGFGYDPLFWVPAAGLSFAQMTPAQKRRHGHRGR</sequence>
<evidence type="ECO:0000256" key="3">
    <source>
        <dbReference type="ARBA" id="ARBA00011738"/>
    </source>
</evidence>
<dbReference type="Gene3D" id="3.90.950.10">
    <property type="match status" value="1"/>
</dbReference>
<evidence type="ECO:0000256" key="16">
    <source>
        <dbReference type="ARBA" id="ARBA00083635"/>
    </source>
</evidence>
<gene>
    <name evidence="18" type="ORF">TH68_09185</name>
</gene>
<keyword evidence="7" id="KW-0460">Magnesium</keyword>
<comment type="caution">
    <text evidence="18">The sequence shown here is derived from an EMBL/GenBank/DDBJ whole genome shotgun (WGS) entry which is preliminary data.</text>
</comment>
<comment type="catalytic activity">
    <reaction evidence="9">
        <text>dITP + H2O = dIMP + diphosphate + H(+)</text>
        <dbReference type="Rhea" id="RHEA:28342"/>
        <dbReference type="ChEBI" id="CHEBI:15377"/>
        <dbReference type="ChEBI" id="CHEBI:15378"/>
        <dbReference type="ChEBI" id="CHEBI:33019"/>
        <dbReference type="ChEBI" id="CHEBI:61194"/>
        <dbReference type="ChEBI" id="CHEBI:61382"/>
        <dbReference type="EC" id="3.6.1.66"/>
    </reaction>
</comment>
<dbReference type="GO" id="GO:0009146">
    <property type="term" value="P:purine nucleoside triphosphate catabolic process"/>
    <property type="evidence" value="ECO:0007669"/>
    <property type="project" value="UniProtKB-ARBA"/>
</dbReference>
<evidence type="ECO:0000256" key="1">
    <source>
        <dbReference type="ARBA" id="ARBA00001946"/>
    </source>
</evidence>
<dbReference type="InterPro" id="IPR020922">
    <property type="entry name" value="dITP/XTP_pyrophosphatase"/>
</dbReference>
<name>A0A6N3X2E1_9SYNE</name>
<dbReference type="NCBIfam" id="TIGR00042">
    <property type="entry name" value="RdgB/HAM1 family non-canonical purine NTP pyrophosphatase"/>
    <property type="match status" value="1"/>
</dbReference>
<proteinExistence type="inferred from homology"/>
<comment type="catalytic activity">
    <reaction evidence="10">
        <text>XTP + H2O = XMP + diphosphate + H(+)</text>
        <dbReference type="Rhea" id="RHEA:28610"/>
        <dbReference type="ChEBI" id="CHEBI:15377"/>
        <dbReference type="ChEBI" id="CHEBI:15378"/>
        <dbReference type="ChEBI" id="CHEBI:33019"/>
        <dbReference type="ChEBI" id="CHEBI:57464"/>
        <dbReference type="ChEBI" id="CHEBI:61314"/>
        <dbReference type="EC" id="3.6.1.66"/>
    </reaction>
</comment>
<keyword evidence="8" id="KW-0546">Nucleotide metabolism</keyword>
<dbReference type="PANTHER" id="PTHR11067">
    <property type="entry name" value="INOSINE TRIPHOSPHATE PYROPHOSPHATASE/HAM1 PROTEIN"/>
    <property type="match status" value="1"/>
</dbReference>
<evidence type="ECO:0000256" key="10">
    <source>
        <dbReference type="ARBA" id="ARBA00052017"/>
    </source>
</evidence>
<evidence type="ECO:0000256" key="14">
    <source>
        <dbReference type="ARBA" id="ARBA00078805"/>
    </source>
</evidence>
<feature type="non-terminal residue" evidence="18">
    <location>
        <position position="183"/>
    </location>
</feature>
<organism evidence="18 19">
    <name type="scientific">Candidatus Synechococcus spongiarum 142</name>
    <dbReference type="NCBI Taxonomy" id="1608213"/>
    <lineage>
        <taxon>Bacteria</taxon>
        <taxon>Bacillati</taxon>
        <taxon>Cyanobacteriota</taxon>
        <taxon>Cyanophyceae</taxon>
        <taxon>Synechococcales</taxon>
        <taxon>Synechococcaceae</taxon>
        <taxon>Synechococcus</taxon>
    </lineage>
</organism>
<dbReference type="GO" id="GO:0036222">
    <property type="term" value="F:XTP diphosphatase activity"/>
    <property type="evidence" value="ECO:0007669"/>
    <property type="project" value="UniProtKB-ARBA"/>
</dbReference>
<dbReference type="FunFam" id="3.90.950.10:FF:000001">
    <property type="entry name" value="dITP/XTP pyrophosphatase"/>
    <property type="match status" value="1"/>
</dbReference>
<evidence type="ECO:0000256" key="4">
    <source>
        <dbReference type="ARBA" id="ARBA00022723"/>
    </source>
</evidence>
<evidence type="ECO:0000256" key="7">
    <source>
        <dbReference type="ARBA" id="ARBA00022842"/>
    </source>
</evidence>
<evidence type="ECO:0000256" key="9">
    <source>
        <dbReference type="ARBA" id="ARBA00051875"/>
    </source>
</evidence>
<keyword evidence="6 17" id="KW-0378">Hydrolase</keyword>
<evidence type="ECO:0000256" key="15">
    <source>
        <dbReference type="ARBA" id="ARBA00083186"/>
    </source>
</evidence>
<dbReference type="PANTHER" id="PTHR11067:SF9">
    <property type="entry name" value="INOSINE TRIPHOSPHATE PYROPHOSPHATASE"/>
    <property type="match status" value="1"/>
</dbReference>
<dbReference type="Pfam" id="PF01725">
    <property type="entry name" value="Ham1p_like"/>
    <property type="match status" value="1"/>
</dbReference>
<keyword evidence="5" id="KW-0547">Nucleotide-binding</keyword>
<evidence type="ECO:0000256" key="12">
    <source>
        <dbReference type="ARBA" id="ARBA00071289"/>
    </source>
</evidence>
<evidence type="ECO:0000256" key="6">
    <source>
        <dbReference type="ARBA" id="ARBA00022801"/>
    </source>
</evidence>
<protein>
    <recommendedName>
        <fullName evidence="12">dITP/XTP pyrophosphatase</fullName>
        <ecNumber evidence="11">3.6.1.66</ecNumber>
    </recommendedName>
    <alternativeName>
        <fullName evidence="13">Non-canonical purine NTP pyrophosphatase</fullName>
    </alternativeName>
    <alternativeName>
        <fullName evidence="14">Non-standard purine NTP pyrophosphatase</fullName>
    </alternativeName>
    <alternativeName>
        <fullName evidence="16">Nucleoside-triphosphate diphosphatase</fullName>
    </alternativeName>
    <alternativeName>
        <fullName evidence="15">Nucleoside-triphosphate pyrophosphatase</fullName>
    </alternativeName>
</protein>
<dbReference type="GO" id="GO:0005829">
    <property type="term" value="C:cytosol"/>
    <property type="evidence" value="ECO:0007669"/>
    <property type="project" value="TreeGrafter"/>
</dbReference>
<dbReference type="GO" id="GO:0036220">
    <property type="term" value="F:ITP diphosphatase activity"/>
    <property type="evidence" value="ECO:0007669"/>
    <property type="project" value="UniProtKB-EC"/>
</dbReference>
<dbReference type="EMBL" id="JXUO01000289">
    <property type="protein sequence ID" value="KKZ11162.1"/>
    <property type="molecule type" value="Genomic_DNA"/>
</dbReference>
<reference evidence="18 19" key="1">
    <citation type="submission" date="2015-01" db="EMBL/GenBank/DDBJ databases">
        <title>Lifestyle Evolution in Cyanobacterial Symbionts of Sponges.</title>
        <authorList>
            <person name="Burgsdorf I."/>
            <person name="Slaby B.M."/>
            <person name="Handley K.M."/>
            <person name="Haber M."/>
            <person name="Blom J."/>
            <person name="Marshall C.W."/>
            <person name="Gilbert J.A."/>
            <person name="Hentschel U."/>
            <person name="Steindler L."/>
        </authorList>
    </citation>
    <scope>NUCLEOTIDE SEQUENCE [LARGE SCALE GENOMIC DNA]</scope>
    <source>
        <strain evidence="18">142</strain>
    </source>
</reference>
<keyword evidence="4" id="KW-0479">Metal-binding</keyword>
<comment type="similarity">
    <text evidence="2 17">Belongs to the HAM1 NTPase family.</text>
</comment>
<dbReference type="EC" id="3.6.1.66" evidence="11"/>
<comment type="subunit">
    <text evidence="3">Homodimer.</text>
</comment>
<evidence type="ECO:0000256" key="17">
    <source>
        <dbReference type="RuleBase" id="RU003781"/>
    </source>
</evidence>
<evidence type="ECO:0000256" key="8">
    <source>
        <dbReference type="ARBA" id="ARBA00023080"/>
    </source>
</evidence>
<dbReference type="GO" id="GO:0009117">
    <property type="term" value="P:nucleotide metabolic process"/>
    <property type="evidence" value="ECO:0007669"/>
    <property type="project" value="UniProtKB-KW"/>
</dbReference>
<dbReference type="InterPro" id="IPR002637">
    <property type="entry name" value="RdgB/HAM1"/>
</dbReference>
<evidence type="ECO:0000256" key="2">
    <source>
        <dbReference type="ARBA" id="ARBA00008023"/>
    </source>
</evidence>
<evidence type="ECO:0000256" key="5">
    <source>
        <dbReference type="ARBA" id="ARBA00022741"/>
    </source>
</evidence>
<evidence type="ECO:0000256" key="13">
    <source>
        <dbReference type="ARBA" id="ARBA00075987"/>
    </source>
</evidence>